<proteinExistence type="predicted"/>
<dbReference type="PROSITE" id="PS01125">
    <property type="entry name" value="ROK"/>
    <property type="match status" value="1"/>
</dbReference>
<dbReference type="GeneID" id="84222314"/>
<dbReference type="AlphaFoldDB" id="A0A0Q0VRS0"/>
<dbReference type="Gene3D" id="3.30.420.40">
    <property type="match status" value="2"/>
</dbReference>
<dbReference type="RefSeq" id="WP_048101690.1">
    <property type="nucleotide sequence ID" value="NZ_LKBH01000022.1"/>
</dbReference>
<accession>A0A0Q0VRS0</accession>
<comment type="caution">
    <text evidence="1">The sequence shown here is derived from an EMBL/GenBank/DDBJ whole genome shotgun (WGS) entry which is preliminary data.</text>
</comment>
<dbReference type="PANTHER" id="PTHR18964:SF149">
    <property type="entry name" value="BIFUNCTIONAL UDP-N-ACETYLGLUCOSAMINE 2-EPIMERASE_N-ACETYLMANNOSAMINE KINASE"/>
    <property type="match status" value="1"/>
</dbReference>
<organism evidence="1 2">
    <name type="scientific">Acidiplasma cupricumulans</name>
    <dbReference type="NCBI Taxonomy" id="312540"/>
    <lineage>
        <taxon>Archaea</taxon>
        <taxon>Methanobacteriati</taxon>
        <taxon>Thermoplasmatota</taxon>
        <taxon>Thermoplasmata</taxon>
        <taxon>Thermoplasmatales</taxon>
        <taxon>Ferroplasmaceae</taxon>
        <taxon>Acidiplasma</taxon>
    </lineage>
</organism>
<dbReference type="InParanoid" id="A0A0Q0VRS0"/>
<protein>
    <submittedName>
        <fullName evidence="1">Transcriptional regulator</fullName>
    </submittedName>
</protein>
<dbReference type="PANTHER" id="PTHR18964">
    <property type="entry name" value="ROK (REPRESSOR, ORF, KINASE) FAMILY"/>
    <property type="match status" value="1"/>
</dbReference>
<reference evidence="1 2" key="1">
    <citation type="submission" date="2015-09" db="EMBL/GenBank/DDBJ databases">
        <title>Heavy metals and arsenic resistance mechanisms in polyextremophilic archaea of the family Ferroplasmaceae.</title>
        <authorList>
            <person name="Bulaev A.G."/>
            <person name="Kanygina A.V."/>
        </authorList>
    </citation>
    <scope>NUCLEOTIDE SEQUENCE [LARGE SCALE GENOMIC DNA]</scope>
    <source>
        <strain evidence="1 2">BH2</strain>
    </source>
</reference>
<dbReference type="InterPro" id="IPR043129">
    <property type="entry name" value="ATPase_NBD"/>
</dbReference>
<name>A0A0Q0VRS0_9ARCH</name>
<sequence>MIILGYDVGGTKVSAIIGNENGEIIDSIKRKTTKQYGKNGLSQQLIDMGEELLSRNKLNKPDMIGIIFAGIVDSKSGLIVSSPNILGLKNYNITEGLEKHFGVTVRLENDASASTIAEKIFGGAKKYNNFVYITLSTGIGGGIFINGKLYRGSHGMAGEIGHMVMVANGPICGCGRRGCFETLAGGNGIRARVLEDVHGLNDSTILSKLRPEFINAKAVFDAKKEGDMLAQLIVEETIYYLAVGIVNIINILDPEAIFIGGGISKEGEDLFTPLKMAVDEEMKSLKRDVKIYQALENGPDLASIAICLYKY</sequence>
<dbReference type="Pfam" id="PF00480">
    <property type="entry name" value="ROK"/>
    <property type="match status" value="1"/>
</dbReference>
<dbReference type="Proteomes" id="UP000050301">
    <property type="component" value="Unassembled WGS sequence"/>
</dbReference>
<keyword evidence="2" id="KW-1185">Reference proteome</keyword>
<dbReference type="InterPro" id="IPR000600">
    <property type="entry name" value="ROK"/>
</dbReference>
<dbReference type="InterPro" id="IPR049874">
    <property type="entry name" value="ROK_cs"/>
</dbReference>
<dbReference type="EMBL" id="LKBH01000022">
    <property type="protein sequence ID" value="KQB36567.1"/>
    <property type="molecule type" value="Genomic_DNA"/>
</dbReference>
<evidence type="ECO:0000313" key="2">
    <source>
        <dbReference type="Proteomes" id="UP000050301"/>
    </source>
</evidence>
<gene>
    <name evidence="1" type="ORF">AOG55_03770</name>
</gene>
<evidence type="ECO:0000313" key="1">
    <source>
        <dbReference type="EMBL" id="KQB36567.1"/>
    </source>
</evidence>
<dbReference type="SUPFAM" id="SSF53067">
    <property type="entry name" value="Actin-like ATPase domain"/>
    <property type="match status" value="1"/>
</dbReference>